<comment type="caution">
    <text evidence="2">The sequence shown here is derived from an EMBL/GenBank/DDBJ whole genome shotgun (WGS) entry which is preliminary data.</text>
</comment>
<evidence type="ECO:0000313" key="2">
    <source>
        <dbReference type="EMBL" id="GMH80919.1"/>
    </source>
</evidence>
<accession>A0A9W7B6U8</accession>
<dbReference type="AlphaFoldDB" id="A0A9W7B6U8"/>
<reference evidence="3" key="1">
    <citation type="journal article" date="2023" name="Commun. Biol.">
        <title>Genome analysis of Parmales, the sister group of diatoms, reveals the evolutionary specialization of diatoms from phago-mixotrophs to photoautotrophs.</title>
        <authorList>
            <person name="Ban H."/>
            <person name="Sato S."/>
            <person name="Yoshikawa S."/>
            <person name="Yamada K."/>
            <person name="Nakamura Y."/>
            <person name="Ichinomiya M."/>
            <person name="Sato N."/>
            <person name="Blanc-Mathieu R."/>
            <person name="Endo H."/>
            <person name="Kuwata A."/>
            <person name="Ogata H."/>
        </authorList>
    </citation>
    <scope>NUCLEOTIDE SEQUENCE [LARGE SCALE GENOMIC DNA]</scope>
    <source>
        <strain evidence="3">NIES 3701</strain>
    </source>
</reference>
<keyword evidence="1" id="KW-0732">Signal</keyword>
<proteinExistence type="predicted"/>
<feature type="chain" id="PRO_5040791742" evidence="1">
    <location>
        <begin position="18"/>
        <end position="242"/>
    </location>
</feature>
<gene>
    <name evidence="2" type="ORF">TrST_g10840</name>
</gene>
<protein>
    <submittedName>
        <fullName evidence="2">Uncharacterized protein</fullName>
    </submittedName>
</protein>
<name>A0A9W7B6U8_9STRA</name>
<keyword evidence="3" id="KW-1185">Reference proteome</keyword>
<evidence type="ECO:0000313" key="3">
    <source>
        <dbReference type="Proteomes" id="UP001165085"/>
    </source>
</evidence>
<dbReference type="Proteomes" id="UP001165085">
    <property type="component" value="Unassembled WGS sequence"/>
</dbReference>
<dbReference type="OrthoDB" id="188380at2759"/>
<dbReference type="EMBL" id="BRXY01000251">
    <property type="protein sequence ID" value="GMH80919.1"/>
    <property type="molecule type" value="Genomic_DNA"/>
</dbReference>
<feature type="signal peptide" evidence="1">
    <location>
        <begin position="1"/>
        <end position="17"/>
    </location>
</feature>
<organism evidence="2 3">
    <name type="scientific">Triparma strigata</name>
    <dbReference type="NCBI Taxonomy" id="1606541"/>
    <lineage>
        <taxon>Eukaryota</taxon>
        <taxon>Sar</taxon>
        <taxon>Stramenopiles</taxon>
        <taxon>Ochrophyta</taxon>
        <taxon>Bolidophyceae</taxon>
        <taxon>Parmales</taxon>
        <taxon>Triparmaceae</taxon>
        <taxon>Triparma</taxon>
    </lineage>
</organism>
<sequence>MRFSTLAILASATSASAQSAKSCGTFNNMLVADMGDGDQKYVTLQDDQLTLGQPGIWNLTTTVDFDTCSATVDFSKSDKPEQPPCPLEAQILQTGVGTIILEYTDKTGTITDDSSYPLNLWTSTEPLPNVESCLVFDSMKFQDMHDGDVKNVELNAGGQLTMGQEGIWSLTTQVDPITCQATVDFSQSTKPDQPPVPLIATVIKASGETSADPNQRMMLVFTDPSGTLNADPMYPLNIWEAV</sequence>
<evidence type="ECO:0000256" key="1">
    <source>
        <dbReference type="SAM" id="SignalP"/>
    </source>
</evidence>